<evidence type="ECO:0000313" key="1">
    <source>
        <dbReference type="EMBL" id="KKN78322.1"/>
    </source>
</evidence>
<gene>
    <name evidence="1" type="ORF">LCGC14_0351810</name>
</gene>
<dbReference type="AlphaFoldDB" id="A0A0F9TTR4"/>
<sequence length="90" mass="10505">MPKFKIGDQIKYNPGHYDVEYGFITKVKESNESAFCRFWSNYQGGQLRTMTNSESCNFRDIKKCNTNIPQVTIDAWLKHLGYNKEEATND</sequence>
<reference evidence="1" key="1">
    <citation type="journal article" date="2015" name="Nature">
        <title>Complex archaea that bridge the gap between prokaryotes and eukaryotes.</title>
        <authorList>
            <person name="Spang A."/>
            <person name="Saw J.H."/>
            <person name="Jorgensen S.L."/>
            <person name="Zaremba-Niedzwiedzka K."/>
            <person name="Martijn J."/>
            <person name="Lind A.E."/>
            <person name="van Eijk R."/>
            <person name="Schleper C."/>
            <person name="Guy L."/>
            <person name="Ettema T.J."/>
        </authorList>
    </citation>
    <scope>NUCLEOTIDE SEQUENCE</scope>
</reference>
<organism evidence="1">
    <name type="scientific">marine sediment metagenome</name>
    <dbReference type="NCBI Taxonomy" id="412755"/>
    <lineage>
        <taxon>unclassified sequences</taxon>
        <taxon>metagenomes</taxon>
        <taxon>ecological metagenomes</taxon>
    </lineage>
</organism>
<accession>A0A0F9TTR4</accession>
<proteinExistence type="predicted"/>
<dbReference type="EMBL" id="LAZR01000265">
    <property type="protein sequence ID" value="KKN78322.1"/>
    <property type="molecule type" value="Genomic_DNA"/>
</dbReference>
<comment type="caution">
    <text evidence="1">The sequence shown here is derived from an EMBL/GenBank/DDBJ whole genome shotgun (WGS) entry which is preliminary data.</text>
</comment>
<name>A0A0F9TTR4_9ZZZZ</name>
<protein>
    <submittedName>
        <fullName evidence="1">Uncharacterized protein</fullName>
    </submittedName>
</protein>